<dbReference type="InterPro" id="IPR036249">
    <property type="entry name" value="Thioredoxin-like_sf"/>
</dbReference>
<dbReference type="PROSITE" id="PS51352">
    <property type="entry name" value="THIOREDOXIN_2"/>
    <property type="match status" value="1"/>
</dbReference>
<dbReference type="Proteomes" id="UP000266272">
    <property type="component" value="Unassembled WGS sequence"/>
</dbReference>
<organism evidence="5 6">
    <name type="scientific">Trichoderma arundinaceum</name>
    <dbReference type="NCBI Taxonomy" id="490622"/>
    <lineage>
        <taxon>Eukaryota</taxon>
        <taxon>Fungi</taxon>
        <taxon>Dikarya</taxon>
        <taxon>Ascomycota</taxon>
        <taxon>Pezizomycotina</taxon>
        <taxon>Sordariomycetes</taxon>
        <taxon>Hypocreomycetidae</taxon>
        <taxon>Hypocreales</taxon>
        <taxon>Hypocreaceae</taxon>
        <taxon>Trichoderma</taxon>
    </lineage>
</organism>
<dbReference type="CDD" id="cd02947">
    <property type="entry name" value="TRX_family"/>
    <property type="match status" value="1"/>
</dbReference>
<dbReference type="PANTHER" id="PTHR46115">
    <property type="entry name" value="THIOREDOXIN-LIKE PROTEIN 1"/>
    <property type="match status" value="1"/>
</dbReference>
<dbReference type="OrthoDB" id="2121326at2759"/>
<dbReference type="InterPro" id="IPR013766">
    <property type="entry name" value="Thioredoxin_domain"/>
</dbReference>
<gene>
    <name evidence="5" type="ORF">TARUN_7501</name>
</gene>
<comment type="similarity">
    <text evidence="1">Belongs to the thioredoxin family.</text>
</comment>
<feature type="domain" description="Thioredoxin" evidence="3">
    <location>
        <begin position="19"/>
        <end position="138"/>
    </location>
</feature>
<dbReference type="STRING" id="490622.A0A395NFV0"/>
<evidence type="ECO:0000313" key="5">
    <source>
        <dbReference type="EMBL" id="RFU74771.1"/>
    </source>
</evidence>
<proteinExistence type="inferred from homology"/>
<dbReference type="GO" id="GO:0005737">
    <property type="term" value="C:cytoplasm"/>
    <property type="evidence" value="ECO:0007669"/>
    <property type="project" value="UniProtKB-ARBA"/>
</dbReference>
<keyword evidence="6" id="KW-1185">Reference proteome</keyword>
<name>A0A395NFV0_TRIAR</name>
<feature type="domain" description="PITH" evidence="4">
    <location>
        <begin position="154"/>
        <end position="344"/>
    </location>
</feature>
<evidence type="ECO:0000313" key="6">
    <source>
        <dbReference type="Proteomes" id="UP000266272"/>
    </source>
</evidence>
<dbReference type="Gene3D" id="3.40.30.10">
    <property type="entry name" value="Glutaredoxin"/>
    <property type="match status" value="1"/>
</dbReference>
<dbReference type="AlphaFoldDB" id="A0A395NFV0"/>
<dbReference type="InterPro" id="IPR008979">
    <property type="entry name" value="Galactose-bd-like_sf"/>
</dbReference>
<reference evidence="5 6" key="1">
    <citation type="journal article" date="2018" name="PLoS Pathog.">
        <title>Evolution of structural diversity of trichothecenes, a family of toxins produced by plant pathogenic and entomopathogenic fungi.</title>
        <authorList>
            <person name="Proctor R.H."/>
            <person name="McCormick S.P."/>
            <person name="Kim H.S."/>
            <person name="Cardoza R.E."/>
            <person name="Stanley A.M."/>
            <person name="Lindo L."/>
            <person name="Kelly A."/>
            <person name="Brown D.W."/>
            <person name="Lee T."/>
            <person name="Vaughan M.M."/>
            <person name="Alexander N.J."/>
            <person name="Busman M."/>
            <person name="Gutierrez S."/>
        </authorList>
    </citation>
    <scope>NUCLEOTIDE SEQUENCE [LARGE SCALE GENOMIC DNA]</scope>
    <source>
        <strain evidence="5 6">IBT 40837</strain>
    </source>
</reference>
<accession>A0A395NFV0</accession>
<comment type="caution">
    <text evidence="5">The sequence shown here is derived from an EMBL/GenBank/DDBJ whole genome shotgun (WGS) entry which is preliminary data.</text>
</comment>
<dbReference type="InterPro" id="IPR037047">
    <property type="entry name" value="PITH_dom_sf"/>
</dbReference>
<sequence>MADSLVHVTSKAQFDDLLNSSRIVVVDFEVASWQGIVMVPQKNLLESSLTPSPILVYADWCAPCKQIAPVYASLSEQISRPGLLTFAKVDNDKNQDIVQEYSVSVLPTFLLFRSGKVIHKVQGANPTELKAVIEKLASELESLAEGSGSGGEWKGAEIPRGYSDITDEVEPKGCELLNADDDAGPVKVLFQNSKPSALSPGAPAAKDWVQSGSDDQLLLFIPFQSTIKLHTLQITSFPPEGDSDVSRPGVIHLFINRTSNMDFGEAEDAEPTQAVTLEPKDWNSDGTASISLRFVKFQKTTTLTIFVQKGDGEAETVRIDRIKLIGEAGTKRDMGKLQKLDDEE</sequence>
<dbReference type="Pfam" id="PF00085">
    <property type="entry name" value="Thioredoxin"/>
    <property type="match status" value="1"/>
</dbReference>
<evidence type="ECO:0000259" key="3">
    <source>
        <dbReference type="PROSITE" id="PS51352"/>
    </source>
</evidence>
<evidence type="ECO:0000256" key="2">
    <source>
        <dbReference type="ARBA" id="ARBA00023157"/>
    </source>
</evidence>
<protein>
    <submittedName>
        <fullName evidence="5">Thioredoxin</fullName>
    </submittedName>
</protein>
<dbReference type="SUPFAM" id="SSF49785">
    <property type="entry name" value="Galactose-binding domain-like"/>
    <property type="match status" value="1"/>
</dbReference>
<evidence type="ECO:0000259" key="4">
    <source>
        <dbReference type="PROSITE" id="PS51532"/>
    </source>
</evidence>
<dbReference type="SUPFAM" id="SSF52833">
    <property type="entry name" value="Thioredoxin-like"/>
    <property type="match status" value="1"/>
</dbReference>
<dbReference type="EMBL" id="PXOA01000500">
    <property type="protein sequence ID" value="RFU74771.1"/>
    <property type="molecule type" value="Genomic_DNA"/>
</dbReference>
<dbReference type="InterPro" id="IPR010400">
    <property type="entry name" value="PITH_dom"/>
</dbReference>
<dbReference type="Gene3D" id="2.60.120.470">
    <property type="entry name" value="PITH domain"/>
    <property type="match status" value="1"/>
</dbReference>
<dbReference type="PROSITE" id="PS51532">
    <property type="entry name" value="PITH"/>
    <property type="match status" value="1"/>
</dbReference>
<keyword evidence="2" id="KW-1015">Disulfide bond</keyword>
<evidence type="ECO:0000256" key="1">
    <source>
        <dbReference type="ARBA" id="ARBA00008987"/>
    </source>
</evidence>
<dbReference type="Pfam" id="PF06201">
    <property type="entry name" value="PITH"/>
    <property type="match status" value="1"/>
</dbReference>